<dbReference type="EMBL" id="MU006807">
    <property type="protein sequence ID" value="KAF2635375.1"/>
    <property type="molecule type" value="Genomic_DNA"/>
</dbReference>
<name>A0A6A6RJN9_9PLEO</name>
<dbReference type="Pfam" id="PF00149">
    <property type="entry name" value="Metallophos"/>
    <property type="match status" value="1"/>
</dbReference>
<dbReference type="GO" id="GO:0016787">
    <property type="term" value="F:hydrolase activity"/>
    <property type="evidence" value="ECO:0007669"/>
    <property type="project" value="InterPro"/>
</dbReference>
<reference evidence="2" key="1">
    <citation type="journal article" date="2020" name="Stud. Mycol.">
        <title>101 Dothideomycetes genomes: a test case for predicting lifestyles and emergence of pathogens.</title>
        <authorList>
            <person name="Haridas S."/>
            <person name="Albert R."/>
            <person name="Binder M."/>
            <person name="Bloem J."/>
            <person name="Labutti K."/>
            <person name="Salamov A."/>
            <person name="Andreopoulos B."/>
            <person name="Baker S."/>
            <person name="Barry K."/>
            <person name="Bills G."/>
            <person name="Bluhm B."/>
            <person name="Cannon C."/>
            <person name="Castanera R."/>
            <person name="Culley D."/>
            <person name="Daum C."/>
            <person name="Ezra D."/>
            <person name="Gonzalez J."/>
            <person name="Henrissat B."/>
            <person name="Kuo A."/>
            <person name="Liang C."/>
            <person name="Lipzen A."/>
            <person name="Lutzoni F."/>
            <person name="Magnuson J."/>
            <person name="Mondo S."/>
            <person name="Nolan M."/>
            <person name="Ohm R."/>
            <person name="Pangilinan J."/>
            <person name="Park H.-J."/>
            <person name="Ramirez L."/>
            <person name="Alfaro M."/>
            <person name="Sun H."/>
            <person name="Tritt A."/>
            <person name="Yoshinaga Y."/>
            <person name="Zwiers L.-H."/>
            <person name="Turgeon B."/>
            <person name="Goodwin S."/>
            <person name="Spatafora J."/>
            <person name="Crous P."/>
            <person name="Grigoriev I."/>
        </authorList>
    </citation>
    <scope>NUCLEOTIDE SEQUENCE</scope>
    <source>
        <strain evidence="2">CBS 473.64</strain>
    </source>
</reference>
<proteinExistence type="predicted"/>
<dbReference type="InterPro" id="IPR004843">
    <property type="entry name" value="Calcineurin-like_PHP"/>
</dbReference>
<feature type="domain" description="Calcineurin-like phosphoesterase" evidence="1">
    <location>
        <begin position="8"/>
        <end position="218"/>
    </location>
</feature>
<dbReference type="Gene3D" id="3.60.21.10">
    <property type="match status" value="1"/>
</dbReference>
<dbReference type="OrthoDB" id="630188at2759"/>
<dbReference type="CDD" id="cd07379">
    <property type="entry name" value="MPP_239FB"/>
    <property type="match status" value="1"/>
</dbReference>
<dbReference type="SUPFAM" id="SSF56300">
    <property type="entry name" value="Metallo-dependent phosphatases"/>
    <property type="match status" value="1"/>
</dbReference>
<accession>A0A6A6RJN9</accession>
<dbReference type="PANTHER" id="PTHR12905:SF0">
    <property type="entry name" value="CALCINEURIN-LIKE PHOSPHOESTERASE DOMAIN-CONTAINING PROTEIN"/>
    <property type="match status" value="1"/>
</dbReference>
<gene>
    <name evidence="2" type="ORF">P280DRAFT_473805</name>
</gene>
<dbReference type="AlphaFoldDB" id="A0A6A6RJN9"/>
<evidence type="ECO:0000259" key="1">
    <source>
        <dbReference type="Pfam" id="PF00149"/>
    </source>
</evidence>
<sequence>MISPTPVRFLIISDTHGEWPYNARNPAPKVDVVIHCGDLTQCGGLSSVRKAIEDISSVDANLRLVIAGNHDLELDTTWCREFGEPDDAEERQKIRDFLDSQNDVVFLDEGKYKFNLTSGASFTLYASPYTPAFGDWAFMYKPNEDHFNETSNYSDPSYRFEPHPISDDVDIVMTHGPPYFPDFNLDTNSSGQHCGCPMLAKAIQKVKPRMHCFGHIHEGRGTAMMRWEDGTGITENVEAIRDTLKENERKSLETLMVNAAMHGNATGGVIIDMDF</sequence>
<evidence type="ECO:0000313" key="2">
    <source>
        <dbReference type="EMBL" id="KAF2635375.1"/>
    </source>
</evidence>
<dbReference type="PANTHER" id="PTHR12905">
    <property type="entry name" value="METALLOPHOSPHOESTERASE"/>
    <property type="match status" value="1"/>
</dbReference>
<keyword evidence="3" id="KW-1185">Reference proteome</keyword>
<dbReference type="InterPro" id="IPR029052">
    <property type="entry name" value="Metallo-depent_PP-like"/>
</dbReference>
<evidence type="ECO:0000313" key="3">
    <source>
        <dbReference type="Proteomes" id="UP000799753"/>
    </source>
</evidence>
<protein>
    <submittedName>
        <fullName evidence="2">Metallo-dependent phosphatase</fullName>
    </submittedName>
</protein>
<dbReference type="Proteomes" id="UP000799753">
    <property type="component" value="Unassembled WGS sequence"/>
</dbReference>
<organism evidence="2 3">
    <name type="scientific">Massarina eburnea CBS 473.64</name>
    <dbReference type="NCBI Taxonomy" id="1395130"/>
    <lineage>
        <taxon>Eukaryota</taxon>
        <taxon>Fungi</taxon>
        <taxon>Dikarya</taxon>
        <taxon>Ascomycota</taxon>
        <taxon>Pezizomycotina</taxon>
        <taxon>Dothideomycetes</taxon>
        <taxon>Pleosporomycetidae</taxon>
        <taxon>Pleosporales</taxon>
        <taxon>Massarineae</taxon>
        <taxon>Massarinaceae</taxon>
        <taxon>Massarina</taxon>
    </lineage>
</organism>
<dbReference type="InterPro" id="IPR051693">
    <property type="entry name" value="UPF0046_metallophosphoest"/>
</dbReference>